<evidence type="ECO:0000256" key="1">
    <source>
        <dbReference type="ARBA" id="ARBA00005594"/>
    </source>
</evidence>
<sequence length="330" mass="37277">MSEVKTILSGIQPSGLLTIGNYLGAMQHFVRLQDEADCYFCIVDYHAITVPQDPQELKDNIRRLAALYLAVGLDPQKVTLFTQSDVPQHTELGWIMICQSHMGELERMTQYKDKSKKMKSIPVGLFTYPSLQAADILLYQATHVPVGEDQKQHIELTRDLAERFNHRYGEVFVIPEPMIASFGARIMSLDDPTSKMSKSNPNENSYISLLDEPKVIEKKIKRAVTDSGHEIRFDPEEKAAISNLMTIYAQFTGQTMAEVEQHFKGSGYGQFKKELAEVVIDGLRPIQERFHDIYPSSELDRVLEEGAQKARETAQQTLTKVKQALGVGLK</sequence>
<dbReference type="Gene3D" id="1.10.240.10">
    <property type="entry name" value="Tyrosyl-Transfer RNA Synthetase"/>
    <property type="match status" value="1"/>
</dbReference>
<dbReference type="InterPro" id="IPR002306">
    <property type="entry name" value="Trp-tRNA-ligase"/>
</dbReference>
<dbReference type="InterPro" id="IPR001412">
    <property type="entry name" value="aa-tRNA-synth_I_CS"/>
</dbReference>
<dbReference type="InterPro" id="IPR024109">
    <property type="entry name" value="Trp-tRNA-ligase_bac-type"/>
</dbReference>
<evidence type="ECO:0000256" key="9">
    <source>
        <dbReference type="RuleBase" id="RU363036"/>
    </source>
</evidence>
<keyword evidence="3 8" id="KW-0547">Nucleotide-binding</keyword>
<evidence type="ECO:0000256" key="5">
    <source>
        <dbReference type="ARBA" id="ARBA00022917"/>
    </source>
</evidence>
<dbReference type="NCBIfam" id="TIGR00233">
    <property type="entry name" value="trpS"/>
    <property type="match status" value="1"/>
</dbReference>
<keyword evidence="6 8" id="KW-0030">Aminoacyl-tRNA synthetase</keyword>
<dbReference type="GO" id="GO:0004830">
    <property type="term" value="F:tryptophan-tRNA ligase activity"/>
    <property type="evidence" value="ECO:0007669"/>
    <property type="project" value="UniProtKB-EC"/>
</dbReference>
<dbReference type="SUPFAM" id="SSF52374">
    <property type="entry name" value="Nucleotidylyl transferase"/>
    <property type="match status" value="1"/>
</dbReference>
<evidence type="ECO:0000256" key="6">
    <source>
        <dbReference type="ARBA" id="ARBA00023146"/>
    </source>
</evidence>
<dbReference type="InterPro" id="IPR002305">
    <property type="entry name" value="aa-tRNA-synth_Ic"/>
</dbReference>
<comment type="subunit">
    <text evidence="8">Homodimer.</text>
</comment>
<dbReference type="EC" id="6.1.1.2" evidence="8"/>
<feature type="binding site" evidence="8">
    <location>
        <position position="186"/>
    </location>
    <ligand>
        <name>ATP</name>
        <dbReference type="ChEBI" id="CHEBI:30616"/>
    </ligand>
</feature>
<dbReference type="PANTHER" id="PTHR43766">
    <property type="entry name" value="TRYPTOPHAN--TRNA LIGASE, MITOCHONDRIAL"/>
    <property type="match status" value="1"/>
</dbReference>
<dbReference type="Proteomes" id="UP001232445">
    <property type="component" value="Unassembled WGS sequence"/>
</dbReference>
<feature type="binding site" evidence="8">
    <location>
        <begin position="195"/>
        <end position="199"/>
    </location>
    <ligand>
        <name>ATP</name>
        <dbReference type="ChEBI" id="CHEBI:30616"/>
    </ligand>
</feature>
<dbReference type="EMBL" id="JAUSUQ010000001">
    <property type="protein sequence ID" value="MDQ0337693.1"/>
    <property type="molecule type" value="Genomic_DNA"/>
</dbReference>
<feature type="short sequence motif" description="'HIGH' region" evidence="8">
    <location>
        <begin position="13"/>
        <end position="21"/>
    </location>
</feature>
<keyword evidence="8" id="KW-0963">Cytoplasm</keyword>
<evidence type="ECO:0000256" key="3">
    <source>
        <dbReference type="ARBA" id="ARBA00022741"/>
    </source>
</evidence>
<feature type="binding site" evidence="8">
    <location>
        <position position="135"/>
    </location>
    <ligand>
        <name>L-tryptophan</name>
        <dbReference type="ChEBI" id="CHEBI:57912"/>
    </ligand>
</feature>
<comment type="subcellular location">
    <subcellularLocation>
        <location evidence="8">Cytoplasm</location>
    </subcellularLocation>
</comment>
<feature type="binding site" evidence="8">
    <location>
        <begin position="147"/>
        <end position="149"/>
    </location>
    <ligand>
        <name>ATP</name>
        <dbReference type="ChEBI" id="CHEBI:30616"/>
    </ligand>
</feature>
<dbReference type="Gene3D" id="3.40.50.620">
    <property type="entry name" value="HUPs"/>
    <property type="match status" value="1"/>
</dbReference>
<comment type="caution">
    <text evidence="10">The sequence shown here is derived from an EMBL/GenBank/DDBJ whole genome shotgun (WGS) entry which is preliminary data.</text>
</comment>
<evidence type="ECO:0000313" key="10">
    <source>
        <dbReference type="EMBL" id="MDQ0337693.1"/>
    </source>
</evidence>
<proteinExistence type="inferred from homology"/>
<evidence type="ECO:0000256" key="8">
    <source>
        <dbReference type="HAMAP-Rule" id="MF_00140"/>
    </source>
</evidence>
<feature type="short sequence motif" description="'KMSKS' region" evidence="8">
    <location>
        <begin position="195"/>
        <end position="199"/>
    </location>
</feature>
<feature type="binding site" evidence="8">
    <location>
        <begin position="20"/>
        <end position="21"/>
    </location>
    <ligand>
        <name>ATP</name>
        <dbReference type="ChEBI" id="CHEBI:30616"/>
    </ligand>
</feature>
<dbReference type="PROSITE" id="PS00178">
    <property type="entry name" value="AA_TRNA_LIGASE_I"/>
    <property type="match status" value="1"/>
</dbReference>
<comment type="function">
    <text evidence="8">Catalyzes the attachment of tryptophan to tRNA(Trp).</text>
</comment>
<keyword evidence="2 8" id="KW-0436">Ligase</keyword>
<name>A0ABU0CMP1_9BACI</name>
<comment type="catalytic activity">
    <reaction evidence="7 8">
        <text>tRNA(Trp) + L-tryptophan + ATP = L-tryptophyl-tRNA(Trp) + AMP + diphosphate + H(+)</text>
        <dbReference type="Rhea" id="RHEA:24080"/>
        <dbReference type="Rhea" id="RHEA-COMP:9671"/>
        <dbReference type="Rhea" id="RHEA-COMP:9705"/>
        <dbReference type="ChEBI" id="CHEBI:15378"/>
        <dbReference type="ChEBI" id="CHEBI:30616"/>
        <dbReference type="ChEBI" id="CHEBI:33019"/>
        <dbReference type="ChEBI" id="CHEBI:57912"/>
        <dbReference type="ChEBI" id="CHEBI:78442"/>
        <dbReference type="ChEBI" id="CHEBI:78535"/>
        <dbReference type="ChEBI" id="CHEBI:456215"/>
        <dbReference type="EC" id="6.1.1.2"/>
    </reaction>
</comment>
<dbReference type="PANTHER" id="PTHR43766:SF1">
    <property type="entry name" value="TRYPTOPHAN--TRNA LIGASE, MITOCHONDRIAL"/>
    <property type="match status" value="1"/>
</dbReference>
<dbReference type="InterPro" id="IPR050203">
    <property type="entry name" value="Trp-tRNA_synthetase"/>
</dbReference>
<evidence type="ECO:0000256" key="4">
    <source>
        <dbReference type="ARBA" id="ARBA00022840"/>
    </source>
</evidence>
<dbReference type="CDD" id="cd00806">
    <property type="entry name" value="TrpRS_core"/>
    <property type="match status" value="1"/>
</dbReference>
<keyword evidence="11" id="KW-1185">Reference proteome</keyword>
<accession>A0ABU0CMP1</accession>
<keyword evidence="4 8" id="KW-0067">ATP-binding</keyword>
<evidence type="ECO:0000256" key="2">
    <source>
        <dbReference type="ARBA" id="ARBA00022598"/>
    </source>
</evidence>
<dbReference type="Pfam" id="PF00579">
    <property type="entry name" value="tRNA-synt_1b"/>
    <property type="match status" value="1"/>
</dbReference>
<dbReference type="PRINTS" id="PR01039">
    <property type="entry name" value="TRNASYNTHTRP"/>
</dbReference>
<organism evidence="10 11">
    <name type="scientific">Caldalkalibacillus uzonensis</name>
    <dbReference type="NCBI Taxonomy" id="353224"/>
    <lineage>
        <taxon>Bacteria</taxon>
        <taxon>Bacillati</taxon>
        <taxon>Bacillota</taxon>
        <taxon>Bacilli</taxon>
        <taxon>Bacillales</taxon>
        <taxon>Bacillaceae</taxon>
        <taxon>Caldalkalibacillus</taxon>
    </lineage>
</organism>
<dbReference type="HAMAP" id="MF_00140_B">
    <property type="entry name" value="Trp_tRNA_synth_B"/>
    <property type="match status" value="1"/>
</dbReference>
<reference evidence="10 11" key="1">
    <citation type="submission" date="2023-07" db="EMBL/GenBank/DDBJ databases">
        <title>Genomic Encyclopedia of Type Strains, Phase IV (KMG-IV): sequencing the most valuable type-strain genomes for metagenomic binning, comparative biology and taxonomic classification.</title>
        <authorList>
            <person name="Goeker M."/>
        </authorList>
    </citation>
    <scope>NUCLEOTIDE SEQUENCE [LARGE SCALE GENOMIC DNA]</scope>
    <source>
        <strain evidence="10 11">DSM 17740</strain>
    </source>
</reference>
<gene>
    <name evidence="8" type="primary">trpS</name>
    <name evidence="10" type="ORF">J2S00_000463</name>
</gene>
<feature type="binding site" evidence="8">
    <location>
        <begin position="12"/>
        <end position="14"/>
    </location>
    <ligand>
        <name>ATP</name>
        <dbReference type="ChEBI" id="CHEBI:30616"/>
    </ligand>
</feature>
<comment type="similarity">
    <text evidence="1 8 9">Belongs to the class-I aminoacyl-tRNA synthetase family.</text>
</comment>
<keyword evidence="5 8" id="KW-0648">Protein biosynthesis</keyword>
<evidence type="ECO:0000313" key="11">
    <source>
        <dbReference type="Proteomes" id="UP001232445"/>
    </source>
</evidence>
<dbReference type="InterPro" id="IPR014729">
    <property type="entry name" value="Rossmann-like_a/b/a_fold"/>
</dbReference>
<protein>
    <recommendedName>
        <fullName evidence="8">Tryptophan--tRNA ligase</fullName>
        <ecNumber evidence="8">6.1.1.2</ecNumber>
    </recommendedName>
    <alternativeName>
        <fullName evidence="8">Tryptophanyl-tRNA synthetase</fullName>
        <shortName evidence="8">TrpRS</shortName>
    </alternativeName>
</protein>
<evidence type="ECO:0000256" key="7">
    <source>
        <dbReference type="ARBA" id="ARBA00049929"/>
    </source>
</evidence>